<evidence type="ECO:0000313" key="2">
    <source>
        <dbReference type="EMBL" id="MZP30139.1"/>
    </source>
</evidence>
<dbReference type="OrthoDB" id="9764644at2"/>
<protein>
    <submittedName>
        <fullName evidence="2">Nucleoside kinase</fullName>
    </submittedName>
</protein>
<dbReference type="GO" id="GO:0005524">
    <property type="term" value="F:ATP binding"/>
    <property type="evidence" value="ECO:0007669"/>
    <property type="project" value="InterPro"/>
</dbReference>
<dbReference type="PRINTS" id="PR00988">
    <property type="entry name" value="URIDINKINASE"/>
</dbReference>
<dbReference type="PANTHER" id="PTHR10285">
    <property type="entry name" value="URIDINE KINASE"/>
    <property type="match status" value="1"/>
</dbReference>
<dbReference type="Gene3D" id="3.30.980.10">
    <property type="entry name" value="Threonyl-trna Synthetase, Chain A, domain 2"/>
    <property type="match status" value="1"/>
</dbReference>
<evidence type="ECO:0000313" key="3">
    <source>
        <dbReference type="Proteomes" id="UP000463470"/>
    </source>
</evidence>
<dbReference type="AlphaFoldDB" id="A0A845L4K8"/>
<keyword evidence="3" id="KW-1185">Reference proteome</keyword>
<dbReference type="SUPFAM" id="SSF52540">
    <property type="entry name" value="P-loop containing nucleoside triphosphate hydrolases"/>
    <property type="match status" value="1"/>
</dbReference>
<keyword evidence="2" id="KW-0808">Transferase</keyword>
<gene>
    <name evidence="2" type="ORF">GTO91_10510</name>
</gene>
<organism evidence="2 3">
    <name type="scientific">Heliomicrobium undosum</name>
    <dbReference type="NCBI Taxonomy" id="121734"/>
    <lineage>
        <taxon>Bacteria</taxon>
        <taxon>Bacillati</taxon>
        <taxon>Bacillota</taxon>
        <taxon>Clostridia</taxon>
        <taxon>Eubacteriales</taxon>
        <taxon>Heliobacteriaceae</taxon>
        <taxon>Heliomicrobium</taxon>
    </lineage>
</organism>
<dbReference type="CDD" id="cd02028">
    <property type="entry name" value="UMPK_like"/>
    <property type="match status" value="1"/>
</dbReference>
<proteinExistence type="predicted"/>
<dbReference type="Pfam" id="PF00485">
    <property type="entry name" value="PRK"/>
    <property type="match status" value="1"/>
</dbReference>
<dbReference type="RefSeq" id="WP_161258670.1">
    <property type="nucleotide sequence ID" value="NZ_WXEY01000010.1"/>
</dbReference>
<dbReference type="GO" id="GO:0016301">
    <property type="term" value="F:kinase activity"/>
    <property type="evidence" value="ECO:0007669"/>
    <property type="project" value="UniProtKB-KW"/>
</dbReference>
<reference evidence="2 3" key="1">
    <citation type="submission" date="2020-01" db="EMBL/GenBank/DDBJ databases">
        <title>Whole-genome sequence of Heliobacterium undosum DSM 13378.</title>
        <authorList>
            <person name="Kyndt J.A."/>
            <person name="Meyer T.E."/>
        </authorList>
    </citation>
    <scope>NUCLEOTIDE SEQUENCE [LARGE SCALE GENOMIC DNA]</scope>
    <source>
        <strain evidence="2 3">DSM 13378</strain>
    </source>
</reference>
<dbReference type="InterPro" id="IPR018163">
    <property type="entry name" value="Thr/Ala-tRNA-synth_IIc_edit"/>
</dbReference>
<accession>A0A845L4K8</accession>
<feature type="domain" description="Phosphoribulokinase/uridine kinase" evidence="1">
    <location>
        <begin position="299"/>
        <end position="496"/>
    </location>
</feature>
<keyword evidence="2" id="KW-0418">Kinase</keyword>
<sequence>MNEYTSNCLGLTVSSPKTGFFCRWWNRRLPLQALAWELQPEYPAPIVAVRVDNVLEDLEYVPERDCRVEMVDMSTETGLRVYGQSLAFVLMRVARELFPGQQLEIQFSLNKGFYGELLGDEPLTEEMVDRLRERMWEVVRAAEPIERRVVSCFEALHILEAAGRKDQADILRFRSREPVNIYTCGGYMAYSDEILVPHTGMITTYQLVHYFSGFLLRHPDQSDPYRIPPNVEQKQLAYIFRESDKWTKIVKVGDVRDLNRHNEAGKTGELIRIAEALHEKKIAQIADRIAEEPEKARLILIAGPSSSGKTTFAQRLKIQLRVNGLDPVTLSMDDYFLPRERTPRDASGNYDFESIDAVDCALFNDHLMKLITGEAVEIPRYNFHTGDREYHQDIVQAGIDRPIIVEGIHGLNEKLTAAVARDHKFKIYVSALMELNLTPMNYIKTTDARCIRRIVRDHRFRSHDAPRTLTMWSSVRRGEERWIFPFQEEADVMFNSALVYELAVLARYAAPLLEAIDGDSKVYGEAQRLLTLLDYFRPMEDLEVPHNSILREFIGGSCFF</sequence>
<dbReference type="InterPro" id="IPR006083">
    <property type="entry name" value="PRK/URK"/>
</dbReference>
<dbReference type="Gene3D" id="3.40.50.300">
    <property type="entry name" value="P-loop containing nucleotide triphosphate hydrolases"/>
    <property type="match status" value="1"/>
</dbReference>
<dbReference type="Proteomes" id="UP000463470">
    <property type="component" value="Unassembled WGS sequence"/>
</dbReference>
<dbReference type="SUPFAM" id="SSF55186">
    <property type="entry name" value="ThrRS/AlaRS common domain"/>
    <property type="match status" value="1"/>
</dbReference>
<name>A0A845L4K8_9FIRM</name>
<dbReference type="InterPro" id="IPR027417">
    <property type="entry name" value="P-loop_NTPase"/>
</dbReference>
<evidence type="ECO:0000259" key="1">
    <source>
        <dbReference type="Pfam" id="PF00485"/>
    </source>
</evidence>
<dbReference type="EMBL" id="WXEY01000010">
    <property type="protein sequence ID" value="MZP30139.1"/>
    <property type="molecule type" value="Genomic_DNA"/>
</dbReference>
<comment type="caution">
    <text evidence="2">The sequence shown here is derived from an EMBL/GenBank/DDBJ whole genome shotgun (WGS) entry which is preliminary data.</text>
</comment>